<comment type="caution">
    <text evidence="17">The sequence shown here is derived from an EMBL/GenBank/DDBJ whole genome shotgun (WGS) entry which is preliminary data.</text>
</comment>
<evidence type="ECO:0000256" key="5">
    <source>
        <dbReference type="ARBA" id="ARBA00022692"/>
    </source>
</evidence>
<evidence type="ECO:0000259" key="16">
    <source>
        <dbReference type="Pfam" id="PF07715"/>
    </source>
</evidence>
<evidence type="ECO:0000313" key="18">
    <source>
        <dbReference type="Proteomes" id="UP000446768"/>
    </source>
</evidence>
<dbReference type="InterPro" id="IPR000531">
    <property type="entry name" value="Beta-barrel_TonB"/>
</dbReference>
<dbReference type="RefSeq" id="WP_154373904.1">
    <property type="nucleotide sequence ID" value="NZ_WKJJ01000006.1"/>
</dbReference>
<dbReference type="Proteomes" id="UP000446768">
    <property type="component" value="Unassembled WGS sequence"/>
</dbReference>
<protein>
    <submittedName>
        <fullName evidence="17">TonB-dependent receptor</fullName>
    </submittedName>
</protein>
<evidence type="ECO:0000256" key="8">
    <source>
        <dbReference type="ARBA" id="ARBA00023136"/>
    </source>
</evidence>
<dbReference type="GO" id="GO:0044718">
    <property type="term" value="P:siderophore transmembrane transport"/>
    <property type="evidence" value="ECO:0007669"/>
    <property type="project" value="TreeGrafter"/>
</dbReference>
<evidence type="ECO:0000256" key="11">
    <source>
        <dbReference type="PROSITE-ProRule" id="PRU01360"/>
    </source>
</evidence>
<evidence type="ECO:0000256" key="13">
    <source>
        <dbReference type="SAM" id="MobiDB-lite"/>
    </source>
</evidence>
<comment type="subcellular location">
    <subcellularLocation>
        <location evidence="1 11">Cell outer membrane</location>
        <topology evidence="1 11">Multi-pass membrane protein</topology>
    </subcellularLocation>
</comment>
<feature type="chain" id="PRO_5031138537" evidence="14">
    <location>
        <begin position="20"/>
        <end position="718"/>
    </location>
</feature>
<evidence type="ECO:0000259" key="15">
    <source>
        <dbReference type="Pfam" id="PF00593"/>
    </source>
</evidence>
<reference evidence="17 18" key="1">
    <citation type="submission" date="2019-11" db="EMBL/GenBank/DDBJ databases">
        <title>Novel species isolated from a subtropical stream in China.</title>
        <authorList>
            <person name="Lu H."/>
        </authorList>
    </citation>
    <scope>NUCLEOTIDE SEQUENCE [LARGE SCALE GENOMIC DNA]</scope>
    <source>
        <strain evidence="17 18">FT92W</strain>
    </source>
</reference>
<dbReference type="Pfam" id="PF00593">
    <property type="entry name" value="TonB_dep_Rec_b-barrel"/>
    <property type="match status" value="1"/>
</dbReference>
<dbReference type="GO" id="GO:0015344">
    <property type="term" value="F:siderophore uptake transmembrane transporter activity"/>
    <property type="evidence" value="ECO:0007669"/>
    <property type="project" value="TreeGrafter"/>
</dbReference>
<gene>
    <name evidence="17" type="ORF">GJ700_11850</name>
</gene>
<evidence type="ECO:0000256" key="2">
    <source>
        <dbReference type="ARBA" id="ARBA00009810"/>
    </source>
</evidence>
<evidence type="ECO:0000256" key="6">
    <source>
        <dbReference type="ARBA" id="ARBA00022729"/>
    </source>
</evidence>
<dbReference type="Pfam" id="PF07715">
    <property type="entry name" value="Plug"/>
    <property type="match status" value="1"/>
</dbReference>
<dbReference type="Gene3D" id="2.170.130.10">
    <property type="entry name" value="TonB-dependent receptor, plug domain"/>
    <property type="match status" value="1"/>
</dbReference>
<dbReference type="EMBL" id="WKJJ01000006">
    <property type="protein sequence ID" value="MRV72403.1"/>
    <property type="molecule type" value="Genomic_DNA"/>
</dbReference>
<dbReference type="PANTHER" id="PTHR30069">
    <property type="entry name" value="TONB-DEPENDENT OUTER MEMBRANE RECEPTOR"/>
    <property type="match status" value="1"/>
</dbReference>
<keyword evidence="5 11" id="KW-0812">Transmembrane</keyword>
<keyword evidence="3 11" id="KW-0813">Transport</keyword>
<dbReference type="CDD" id="cd01347">
    <property type="entry name" value="ligand_gated_channel"/>
    <property type="match status" value="1"/>
</dbReference>
<keyword evidence="4 11" id="KW-1134">Transmembrane beta strand</keyword>
<keyword evidence="6 14" id="KW-0732">Signal</keyword>
<keyword evidence="7 12" id="KW-0798">TonB box</keyword>
<dbReference type="GO" id="GO:0009279">
    <property type="term" value="C:cell outer membrane"/>
    <property type="evidence" value="ECO:0007669"/>
    <property type="project" value="UniProtKB-SubCell"/>
</dbReference>
<feature type="domain" description="TonB-dependent receptor-like beta-barrel" evidence="15">
    <location>
        <begin position="262"/>
        <end position="639"/>
    </location>
</feature>
<dbReference type="Gene3D" id="2.40.170.20">
    <property type="entry name" value="TonB-dependent receptor, beta-barrel domain"/>
    <property type="match status" value="1"/>
</dbReference>
<dbReference type="InterPro" id="IPR012910">
    <property type="entry name" value="Plug_dom"/>
</dbReference>
<dbReference type="InterPro" id="IPR039426">
    <property type="entry name" value="TonB-dep_rcpt-like"/>
</dbReference>
<evidence type="ECO:0000256" key="14">
    <source>
        <dbReference type="SAM" id="SignalP"/>
    </source>
</evidence>
<dbReference type="InterPro" id="IPR037066">
    <property type="entry name" value="Plug_dom_sf"/>
</dbReference>
<sequence>MALLLGFPVLVAHTVPAYAQLAAPATDAPAPVTVEVTGSANDVRRNASVAKVVVGRADLVRFGDNNLADALQRIPGVSVDRSPGQEAVIRLRGLGSGYTQILLNGDPVPKGFSINSISPTQIERIEVLRTATADTSSQAIAGTLNIVLKTAGAKPQREFKLGAGAYGGRVSPMMAGDYGDRAGALSYGMGLSASVDRDRWPATSVTESSEGQAARTSIYRTVTDEQQRESKLALSPRATWSPGKNQSLSFNGLLQFRKVDYQAPDRRVTVSGDAPEFAGDALVTATDSRQAHASTQWKTRVGENGRLESKLTMSALHRTAHSQFDAVNAQQMPVLHRSIESELNDRSLGLSGKYALGLSADHSLDVGWDGAGGRRRENRDQKETSPVHFPTEDLSEDYDATVSRLALYAQDEWTVSSQLSVYLGVRHEVLTTKTSGNVLAAVSSRSSVLSPMTQVLWKIPDTSSDQLRVALARTFKAPTTRELIPRRWVVNQNAATAPNFQGNPNLLPELAWGLDVGYERYLPGDVFLGLNTYGRHISRVVLPRIYQSGATWIETPTNNGNADVYGIELELKGKLKKLIATSADVDLRAGLSRNWSRIHNVPGPDNRLDRQPWLTASFGANWRLPDSHLTLGGNFMYEAGGLTRLSTERSIDKSNKPLLDLYALATLNNTTSLRFLLTNLLAHDATQQTRYADDSISETLRTRTTTFRTYKVVLEMKL</sequence>
<evidence type="ECO:0000256" key="1">
    <source>
        <dbReference type="ARBA" id="ARBA00004571"/>
    </source>
</evidence>
<feature type="signal peptide" evidence="14">
    <location>
        <begin position="1"/>
        <end position="19"/>
    </location>
</feature>
<accession>A0A7X2IMC0</accession>
<dbReference type="InterPro" id="IPR036942">
    <property type="entry name" value="Beta-barrel_TonB_sf"/>
</dbReference>
<evidence type="ECO:0000256" key="7">
    <source>
        <dbReference type="ARBA" id="ARBA00023077"/>
    </source>
</evidence>
<dbReference type="PANTHER" id="PTHR30069:SF29">
    <property type="entry name" value="HEMOGLOBIN AND HEMOGLOBIN-HAPTOGLOBIN-BINDING PROTEIN 1-RELATED"/>
    <property type="match status" value="1"/>
</dbReference>
<dbReference type="AlphaFoldDB" id="A0A7X2IMC0"/>
<feature type="region of interest" description="Disordered" evidence="13">
    <location>
        <begin position="369"/>
        <end position="392"/>
    </location>
</feature>
<organism evidence="17 18">
    <name type="scientific">Pseudoduganella rivuli</name>
    <dbReference type="NCBI Taxonomy" id="2666085"/>
    <lineage>
        <taxon>Bacteria</taxon>
        <taxon>Pseudomonadati</taxon>
        <taxon>Pseudomonadota</taxon>
        <taxon>Betaproteobacteria</taxon>
        <taxon>Burkholderiales</taxon>
        <taxon>Oxalobacteraceae</taxon>
        <taxon>Telluria group</taxon>
        <taxon>Pseudoduganella</taxon>
    </lineage>
</organism>
<dbReference type="SUPFAM" id="SSF56935">
    <property type="entry name" value="Porins"/>
    <property type="match status" value="1"/>
</dbReference>
<keyword evidence="18" id="KW-1185">Reference proteome</keyword>
<keyword evidence="9 17" id="KW-0675">Receptor</keyword>
<dbReference type="PROSITE" id="PS52016">
    <property type="entry name" value="TONB_DEPENDENT_REC_3"/>
    <property type="match status" value="1"/>
</dbReference>
<evidence type="ECO:0000256" key="12">
    <source>
        <dbReference type="RuleBase" id="RU003357"/>
    </source>
</evidence>
<evidence type="ECO:0000256" key="4">
    <source>
        <dbReference type="ARBA" id="ARBA00022452"/>
    </source>
</evidence>
<evidence type="ECO:0000256" key="3">
    <source>
        <dbReference type="ARBA" id="ARBA00022448"/>
    </source>
</evidence>
<evidence type="ECO:0000256" key="10">
    <source>
        <dbReference type="ARBA" id="ARBA00023237"/>
    </source>
</evidence>
<proteinExistence type="inferred from homology"/>
<evidence type="ECO:0000256" key="9">
    <source>
        <dbReference type="ARBA" id="ARBA00023170"/>
    </source>
</evidence>
<feature type="compositionally biased region" description="Basic and acidic residues" evidence="13">
    <location>
        <begin position="372"/>
        <end position="385"/>
    </location>
</feature>
<evidence type="ECO:0000313" key="17">
    <source>
        <dbReference type="EMBL" id="MRV72403.1"/>
    </source>
</evidence>
<comment type="similarity">
    <text evidence="2 11 12">Belongs to the TonB-dependent receptor family.</text>
</comment>
<feature type="domain" description="TonB-dependent receptor plug" evidence="16">
    <location>
        <begin position="46"/>
        <end position="143"/>
    </location>
</feature>
<keyword evidence="10 11" id="KW-0998">Cell outer membrane</keyword>
<name>A0A7X2IMC0_9BURK</name>
<keyword evidence="8 11" id="KW-0472">Membrane</keyword>